<evidence type="ECO:0000313" key="1">
    <source>
        <dbReference type="EMBL" id="GAJ45975.1"/>
    </source>
</evidence>
<dbReference type="EMBL" id="BAUP01000050">
    <property type="protein sequence ID" value="GAJ45975.1"/>
    <property type="molecule type" value="Genomic_DNA"/>
</dbReference>
<gene>
    <name evidence="1" type="ORF">HE1_00293</name>
</gene>
<keyword evidence="2" id="KW-1185">Reference proteome</keyword>
<proteinExistence type="predicted"/>
<dbReference type="STRING" id="1427503.HE1_00293"/>
<name>A0A023DYE9_9PROT</name>
<dbReference type="PANTHER" id="PTHR30007">
    <property type="entry name" value="PHP DOMAIN PROTEIN"/>
    <property type="match status" value="1"/>
</dbReference>
<dbReference type="OrthoDB" id="9798237at2"/>
<evidence type="ECO:0000313" key="2">
    <source>
        <dbReference type="Proteomes" id="UP000024842"/>
    </source>
</evidence>
<organism evidence="1 2">
    <name type="scientific">Holospora elegans E1</name>
    <dbReference type="NCBI Taxonomy" id="1427503"/>
    <lineage>
        <taxon>Bacteria</taxon>
        <taxon>Pseudomonadati</taxon>
        <taxon>Pseudomonadota</taxon>
        <taxon>Alphaproteobacteria</taxon>
        <taxon>Holosporales</taxon>
        <taxon>Holosporaceae</taxon>
        <taxon>Holospora</taxon>
    </lineage>
</organism>
<protein>
    <submittedName>
        <fullName evidence="1">Uncharacterized protein</fullName>
    </submittedName>
</protein>
<dbReference type="AlphaFoldDB" id="A0A023DYE9"/>
<dbReference type="Proteomes" id="UP000024842">
    <property type="component" value="Unassembled WGS sequence"/>
</dbReference>
<dbReference type="PANTHER" id="PTHR30007:SF0">
    <property type="entry name" value="TRANSPOSASE"/>
    <property type="match status" value="1"/>
</dbReference>
<sequence length="126" mass="14402">MACPIRDNKISFDTGDYGKKRKRALTNGGGYPIKTGCQWPFSAKNILLWKIVYRFYMQARQSGIGEKMIRDLIEKSRINNGRDDPTYSLIDLQSTKKTDKAVNQGIYGGTKVKEVKERKRHSVTDP</sequence>
<comment type="caution">
    <text evidence="1">The sequence shown here is derived from an EMBL/GenBank/DDBJ whole genome shotgun (WGS) entry which is preliminary data.</text>
</comment>
<accession>A0A023DYE9</accession>
<reference evidence="1 2" key="1">
    <citation type="journal article" date="2014" name="FEMS Microbiol. Lett.">
        <title>Draft genome sequences of three Holospora species (Holospora obtusa, Holospora undulata, and Holospora elegans), endonuclear symbiotic bacteria of the ciliate Paramecium caudatum.</title>
        <authorList>
            <person name="Dohra H."/>
            <person name="Tanaka K."/>
            <person name="Suzuki T."/>
            <person name="Fujishima M."/>
            <person name="Suzuki H."/>
        </authorList>
    </citation>
    <scope>NUCLEOTIDE SEQUENCE [LARGE SCALE GENOMIC DNA]</scope>
    <source>
        <strain evidence="1 2">E1</strain>
    </source>
</reference>